<name>A0ABD2P299_9CUCU</name>
<protein>
    <submittedName>
        <fullName evidence="3">Uncharacterized protein</fullName>
    </submittedName>
</protein>
<dbReference type="Proteomes" id="UP001516400">
    <property type="component" value="Unassembled WGS sequence"/>
</dbReference>
<feature type="region of interest" description="Disordered" evidence="1">
    <location>
        <begin position="198"/>
        <end position="237"/>
    </location>
</feature>
<reference evidence="3 4" key="1">
    <citation type="journal article" date="2021" name="BMC Biol.">
        <title>Horizontally acquired antibacterial genes associated with adaptive radiation of ladybird beetles.</title>
        <authorList>
            <person name="Li H.S."/>
            <person name="Tang X.F."/>
            <person name="Huang Y.H."/>
            <person name="Xu Z.Y."/>
            <person name="Chen M.L."/>
            <person name="Du X.Y."/>
            <person name="Qiu B.Y."/>
            <person name="Chen P.T."/>
            <person name="Zhang W."/>
            <person name="Slipinski A."/>
            <person name="Escalona H.E."/>
            <person name="Waterhouse R.M."/>
            <person name="Zwick A."/>
            <person name="Pang H."/>
        </authorList>
    </citation>
    <scope>NUCLEOTIDE SEQUENCE [LARGE SCALE GENOMIC DNA]</scope>
    <source>
        <strain evidence="3">SYSU2018</strain>
    </source>
</reference>
<evidence type="ECO:0000313" key="3">
    <source>
        <dbReference type="EMBL" id="KAL3284802.1"/>
    </source>
</evidence>
<keyword evidence="2" id="KW-0472">Membrane</keyword>
<evidence type="ECO:0000313" key="4">
    <source>
        <dbReference type="Proteomes" id="UP001516400"/>
    </source>
</evidence>
<comment type="caution">
    <text evidence="3">The sequence shown here is derived from an EMBL/GenBank/DDBJ whole genome shotgun (WGS) entry which is preliminary data.</text>
</comment>
<keyword evidence="2" id="KW-0812">Transmembrane</keyword>
<accession>A0ABD2P299</accession>
<feature type="transmembrane region" description="Helical" evidence="2">
    <location>
        <begin position="318"/>
        <end position="343"/>
    </location>
</feature>
<proteinExistence type="predicted"/>
<evidence type="ECO:0000256" key="2">
    <source>
        <dbReference type="SAM" id="Phobius"/>
    </source>
</evidence>
<dbReference type="AlphaFoldDB" id="A0ABD2P299"/>
<organism evidence="3 4">
    <name type="scientific">Cryptolaemus montrouzieri</name>
    <dbReference type="NCBI Taxonomy" id="559131"/>
    <lineage>
        <taxon>Eukaryota</taxon>
        <taxon>Metazoa</taxon>
        <taxon>Ecdysozoa</taxon>
        <taxon>Arthropoda</taxon>
        <taxon>Hexapoda</taxon>
        <taxon>Insecta</taxon>
        <taxon>Pterygota</taxon>
        <taxon>Neoptera</taxon>
        <taxon>Endopterygota</taxon>
        <taxon>Coleoptera</taxon>
        <taxon>Polyphaga</taxon>
        <taxon>Cucujiformia</taxon>
        <taxon>Coccinelloidea</taxon>
        <taxon>Coccinellidae</taxon>
        <taxon>Scymninae</taxon>
        <taxon>Scymnini</taxon>
        <taxon>Cryptolaemus</taxon>
    </lineage>
</organism>
<dbReference type="EMBL" id="JABFTP020000165">
    <property type="protein sequence ID" value="KAL3284802.1"/>
    <property type="molecule type" value="Genomic_DNA"/>
</dbReference>
<gene>
    <name evidence="3" type="ORF">HHI36_018942</name>
</gene>
<keyword evidence="2" id="KW-1133">Transmembrane helix</keyword>
<feature type="compositionally biased region" description="Polar residues" evidence="1">
    <location>
        <begin position="198"/>
        <end position="209"/>
    </location>
</feature>
<evidence type="ECO:0000256" key="1">
    <source>
        <dbReference type="SAM" id="MobiDB-lite"/>
    </source>
</evidence>
<keyword evidence="4" id="KW-1185">Reference proteome</keyword>
<sequence length="344" mass="38541">MFLLIIPENGAGCKTYGRESVNFSNMIYPFWSFVILLICSNGASADMSLYPGPKYYLSNGPESVSDDMPLTNENWKYHRVSPIEEYEDGIKKSADPEYDFTGPDNEVTNSRSSLDDILKFLYGKKTRDLDNVNKNYGSSTRLLQDSKPFVDPSDYIDEETDRVEPKWLREEVERNTQRILKKLQENSRKKIADHLQNSYNEESVESGESQSRKPDSQNGASNFAFVPPDPRYYESQSNPITVSETKPVSEPLPAKLVTSITAGGTNTQKTIGIPLRRDHMSFDSPTFTRKYFRHDPTSGRLGEVLVQPKTSNNDATGVYIIAIVAGISAAATVGLIAVGIGWYK</sequence>